<reference evidence="1" key="1">
    <citation type="submission" date="2022-01" db="EMBL/GenBank/DDBJ databases">
        <title>Gillisia lutea sp. nov., isolated from marine plastic residues from the Malvarosa beach (Valencia, Spain).</title>
        <authorList>
            <person name="Vidal-Verdu A."/>
            <person name="Molina-Menor E."/>
            <person name="Satari L."/>
            <person name="Pascual J."/>
            <person name="Pereto J."/>
            <person name="Porcar M."/>
        </authorList>
    </citation>
    <scope>NUCLEOTIDE SEQUENCE</scope>
    <source>
        <strain evidence="1">M10.2A</strain>
    </source>
</reference>
<proteinExistence type="predicted"/>
<comment type="caution">
    <text evidence="1">The sequence shown here is derived from an EMBL/GenBank/DDBJ whole genome shotgun (WGS) entry which is preliminary data.</text>
</comment>
<evidence type="ECO:0000313" key="1">
    <source>
        <dbReference type="EMBL" id="MCF4101021.1"/>
    </source>
</evidence>
<sequence>MKNSFRNFIELPGTYLFLLTQVWKQNVFNKKYLLPEIGLFEPSNDGSVSKEDIKKITDYYALGVSAVLGTSFCVLRGSKMKLPERKSLSYLGGISGLLDDLFDDTTKEASNLEELILKPKEMHPNTTHEALLLQLYTKGLQYVSCSKKVQQQALNVFSAQKESLKQKDASIFTSELKKLTLKKGGTSFLYYRYCLENSPNEAEEKLIYHLGGLMQLGNDIFDVWKDHQDKITTLATNTSNIQELRNYFHSQLNKTFELAAFCDYPSKNREKFLRIISLGIARVFVGLDQFERLQHLSKGEFCIEKFSRRELICDMQKPKNQLKAIQYYFKILNENHIRLPRAK</sequence>
<dbReference type="Proteomes" id="UP001179363">
    <property type="component" value="Unassembled WGS sequence"/>
</dbReference>
<evidence type="ECO:0008006" key="3">
    <source>
        <dbReference type="Google" id="ProtNLM"/>
    </source>
</evidence>
<organism evidence="1 2">
    <name type="scientific">Gillisia lutea</name>
    <dbReference type="NCBI Taxonomy" id="2909668"/>
    <lineage>
        <taxon>Bacteria</taxon>
        <taxon>Pseudomonadati</taxon>
        <taxon>Bacteroidota</taxon>
        <taxon>Flavobacteriia</taxon>
        <taxon>Flavobacteriales</taxon>
        <taxon>Flavobacteriaceae</taxon>
        <taxon>Gillisia</taxon>
    </lineage>
</organism>
<name>A0ABS9EDU6_9FLAO</name>
<keyword evidence="2" id="KW-1185">Reference proteome</keyword>
<gene>
    <name evidence="1" type="ORF">L1I30_05040</name>
</gene>
<dbReference type="RefSeq" id="WP_236133173.1">
    <property type="nucleotide sequence ID" value="NZ_JAKGTH010000007.1"/>
</dbReference>
<dbReference type="EMBL" id="JAKGTH010000007">
    <property type="protein sequence ID" value="MCF4101021.1"/>
    <property type="molecule type" value="Genomic_DNA"/>
</dbReference>
<accession>A0ABS9EDU6</accession>
<evidence type="ECO:0000313" key="2">
    <source>
        <dbReference type="Proteomes" id="UP001179363"/>
    </source>
</evidence>
<protein>
    <recommendedName>
        <fullName evidence="3">Polyprenyl synthetase</fullName>
    </recommendedName>
</protein>